<dbReference type="KEGG" id="mcit:NCTC10181_00478"/>
<keyword evidence="1" id="KW-1133">Transmembrane helix</keyword>
<keyword evidence="3" id="KW-1185">Reference proteome</keyword>
<evidence type="ECO:0000313" key="2">
    <source>
        <dbReference type="EMBL" id="VEU74623.1"/>
    </source>
</evidence>
<dbReference type="EMBL" id="LR215036">
    <property type="protein sequence ID" value="VEU74623.1"/>
    <property type="molecule type" value="Genomic_DNA"/>
</dbReference>
<keyword evidence="1" id="KW-0472">Membrane</keyword>
<protein>
    <submittedName>
        <fullName evidence="2">Uncharacterized protein</fullName>
    </submittedName>
</protein>
<keyword evidence="1" id="KW-0812">Transmembrane</keyword>
<dbReference type="AlphaFoldDB" id="A0A449B219"/>
<reference evidence="2 3" key="1">
    <citation type="submission" date="2019-01" db="EMBL/GenBank/DDBJ databases">
        <authorList>
            <consortium name="Pathogen Informatics"/>
        </authorList>
    </citation>
    <scope>NUCLEOTIDE SEQUENCE [LARGE SCALE GENOMIC DNA]</scope>
    <source>
        <strain evidence="2 3">NCTC10181</strain>
    </source>
</reference>
<proteinExistence type="predicted"/>
<feature type="transmembrane region" description="Helical" evidence="1">
    <location>
        <begin position="64"/>
        <end position="84"/>
    </location>
</feature>
<organism evidence="2 3">
    <name type="scientific">Mycoplasmopsis citelli</name>
    <dbReference type="NCBI Taxonomy" id="171281"/>
    <lineage>
        <taxon>Bacteria</taxon>
        <taxon>Bacillati</taxon>
        <taxon>Mycoplasmatota</taxon>
        <taxon>Mycoplasmoidales</taxon>
        <taxon>Metamycoplasmataceae</taxon>
        <taxon>Mycoplasmopsis</taxon>
    </lineage>
</organism>
<accession>A0A449B219</accession>
<gene>
    <name evidence="2" type="ORF">NCTC10181_00478</name>
</gene>
<sequence>MEYHLYNKLIKIKKFAYFYLIASLFLSVFLVAYLSIYSKSLDKFNLFGAVGLLSRSFLKQNKSALVFLILLTIIGVFVWIYWIINITRINYVRKYYKDKNLEIFIEYTQLLNWSIWGLFIWPFGLVFAFMSIAYVNNILIQNQDKENVKLFVNLDDKGKCQKISILKLGYNREKITTELLSLKKDQIKEIAQSLGINNYSNLSMSELANLIFENWHLKNI</sequence>
<feature type="transmembrane region" description="Helical" evidence="1">
    <location>
        <begin position="113"/>
        <end position="135"/>
    </location>
</feature>
<name>A0A449B219_9BACT</name>
<evidence type="ECO:0000256" key="1">
    <source>
        <dbReference type="SAM" id="Phobius"/>
    </source>
</evidence>
<feature type="transmembrane region" description="Helical" evidence="1">
    <location>
        <begin position="15"/>
        <end position="36"/>
    </location>
</feature>
<evidence type="ECO:0000313" key="3">
    <source>
        <dbReference type="Proteomes" id="UP000290985"/>
    </source>
</evidence>
<dbReference type="RefSeq" id="WP_129725435.1">
    <property type="nucleotide sequence ID" value="NZ_CP101807.1"/>
</dbReference>
<dbReference type="Proteomes" id="UP000290985">
    <property type="component" value="Chromosome"/>
</dbReference>